<name>A0A833FIY0_9FIRM</name>
<sequence length="94" mass="11023">MAYGVLNLKPWEFEELTPREFDLMCEGYEARSKEIDARLAYFFTMATNVHLKASGRIKISDIMKQLHPKTTKERKQEEEEFLREWIAEGGEAHG</sequence>
<dbReference type="EMBL" id="WBKH01000010">
    <property type="protein sequence ID" value="KAB1477244.1"/>
    <property type="molecule type" value="Genomic_DNA"/>
</dbReference>
<reference evidence="1 2" key="1">
    <citation type="submission" date="2019-09" db="EMBL/GenBank/DDBJ databases">
        <title>Draft genome sequence of 3 type strains from the CCUG.</title>
        <authorList>
            <person name="Pineiro-Iglesias B."/>
            <person name="Tunovic T."/>
            <person name="Unosson C."/>
            <person name="Inganas E."/>
            <person name="Ohlen M."/>
            <person name="Cardew S."/>
            <person name="Jensie-Markopoulos S."/>
            <person name="Salva-Serra F."/>
            <person name="Jaen-Luchoro D."/>
            <person name="Karlsson R."/>
            <person name="Svensson-Stadler L."/>
            <person name="Chun J."/>
            <person name="Moore E."/>
        </authorList>
    </citation>
    <scope>NUCLEOTIDE SEQUENCE [LARGE SCALE GENOMIC DNA]</scope>
    <source>
        <strain evidence="1 2">CCUG 65427</strain>
    </source>
</reference>
<accession>A0A833FIY0</accession>
<dbReference type="AlphaFoldDB" id="A0A833FIY0"/>
<comment type="caution">
    <text evidence="1">The sequence shown here is derived from an EMBL/GenBank/DDBJ whole genome shotgun (WGS) entry which is preliminary data.</text>
</comment>
<evidence type="ECO:0000313" key="1">
    <source>
        <dbReference type="EMBL" id="KAB1477244.1"/>
    </source>
</evidence>
<organism evidence="1 2">
    <name type="scientific">Veillonella seminalis</name>
    <dbReference type="NCBI Taxonomy" id="1502943"/>
    <lineage>
        <taxon>Bacteria</taxon>
        <taxon>Bacillati</taxon>
        <taxon>Bacillota</taxon>
        <taxon>Negativicutes</taxon>
        <taxon>Veillonellales</taxon>
        <taxon>Veillonellaceae</taxon>
        <taxon>Veillonella</taxon>
    </lineage>
</organism>
<proteinExistence type="predicted"/>
<evidence type="ECO:0000313" key="2">
    <source>
        <dbReference type="Proteomes" id="UP000434554"/>
    </source>
</evidence>
<protein>
    <submittedName>
        <fullName evidence="1">Uncharacterized protein</fullName>
    </submittedName>
</protein>
<dbReference type="Proteomes" id="UP000434554">
    <property type="component" value="Unassembled WGS sequence"/>
</dbReference>
<gene>
    <name evidence="1" type="ORF">F8R14_09460</name>
</gene>